<dbReference type="CDD" id="cd00834">
    <property type="entry name" value="KAS_I_II"/>
    <property type="match status" value="1"/>
</dbReference>
<dbReference type="GO" id="GO:0006633">
    <property type="term" value="P:fatty acid biosynthetic process"/>
    <property type="evidence" value="ECO:0007669"/>
    <property type="project" value="TreeGrafter"/>
</dbReference>
<evidence type="ECO:0000256" key="4">
    <source>
        <dbReference type="RuleBase" id="RU003694"/>
    </source>
</evidence>
<dbReference type="SUPFAM" id="SSF53901">
    <property type="entry name" value="Thiolase-like"/>
    <property type="match status" value="2"/>
</dbReference>
<proteinExistence type="inferred from homology"/>
<dbReference type="FunFam" id="3.40.47.10:FF:000081">
    <property type="entry name" value="3-oxoacyl-[acyl-carrier-protein] synthase 2"/>
    <property type="match status" value="1"/>
</dbReference>
<dbReference type="PANTHER" id="PTHR11712">
    <property type="entry name" value="POLYKETIDE SYNTHASE-RELATED"/>
    <property type="match status" value="1"/>
</dbReference>
<dbReference type="GO" id="GO:0005739">
    <property type="term" value="C:mitochondrion"/>
    <property type="evidence" value="ECO:0007669"/>
    <property type="project" value="TreeGrafter"/>
</dbReference>
<dbReference type="GeneID" id="40330493"/>
<sequence length="465" mass="48715">MPFGPFPPSIRRRVVVTGLGAVTPLGLDVASTWAALCQGLSATRPLAEVPFFFPVCLDTDRRLTPAAQQKCHEQLVASMPCKVAAPVCAAPGGPTFASNSRETRATMFAYRAVEEALTQAKLFEESGKQLHVSCAKERIGVNIGVGIPSLADVADVSYNLYADPERVNYSRVNPLFVPKILGNMVAGLTAMKYQITGPIGSSVAACATGAHCIGEAADWVRGGRADVVVCGGTEACITPVSIAGFSRMRALCTKYNDKPQEASRPFDKDRAGFVMGEGCGVIVLEELGHARQRGVPILAELRGFGISSDAHDLAAPHPEGRGAQHCLRVALEDGGNVPATEVAYVNAHATGTIGDDLELHALDQVLGADAGSGHNRRHPLYVSSVKGGLGHLLGAAGSVEAIVAIMALHRQQAPPNINLIAPSAKGLERLQLLRGHAPLPFQGEAVISTSFGFGGVNVALLFTLV</sequence>
<accession>A0A3R7KVG4</accession>
<dbReference type="OMA" id="DVMVCGA"/>
<dbReference type="PANTHER" id="PTHR11712:SF336">
    <property type="entry name" value="3-OXOACYL-[ACYL-CARRIER-PROTEIN] SYNTHASE, MITOCHONDRIAL"/>
    <property type="match status" value="1"/>
</dbReference>
<keyword evidence="6" id="KW-0012">Acyltransferase</keyword>
<feature type="domain" description="Ketosynthase family 3 (KS3)" evidence="5">
    <location>
        <begin position="11"/>
        <end position="464"/>
    </location>
</feature>
<comment type="similarity">
    <text evidence="1 4">Belongs to the thiolase-like superfamily. Beta-ketoacyl-ACP synthases family.</text>
</comment>
<dbReference type="Proteomes" id="UP000283634">
    <property type="component" value="Unassembled WGS sequence"/>
</dbReference>
<evidence type="ECO:0000256" key="1">
    <source>
        <dbReference type="ARBA" id="ARBA00008467"/>
    </source>
</evidence>
<dbReference type="Pfam" id="PF02801">
    <property type="entry name" value="Ketoacyl-synt_C"/>
    <property type="match status" value="1"/>
</dbReference>
<keyword evidence="7" id="KW-1185">Reference proteome</keyword>
<organism evidence="6 7">
    <name type="scientific">Trypanosoma rangeli</name>
    <dbReference type="NCBI Taxonomy" id="5698"/>
    <lineage>
        <taxon>Eukaryota</taxon>
        <taxon>Discoba</taxon>
        <taxon>Euglenozoa</taxon>
        <taxon>Kinetoplastea</taxon>
        <taxon>Metakinetoplastina</taxon>
        <taxon>Trypanosomatida</taxon>
        <taxon>Trypanosomatidae</taxon>
        <taxon>Trypanosoma</taxon>
        <taxon>Herpetosoma</taxon>
    </lineage>
</organism>
<name>A0A3R7KVG4_TRYRA</name>
<dbReference type="InterPro" id="IPR000794">
    <property type="entry name" value="Beta-ketoacyl_synthase"/>
</dbReference>
<dbReference type="EC" id="2.3.1.41" evidence="2"/>
<dbReference type="GO" id="GO:0004315">
    <property type="term" value="F:3-oxoacyl-[acyl-carrier-protein] synthase activity"/>
    <property type="evidence" value="ECO:0007669"/>
    <property type="project" value="UniProtKB-EC"/>
</dbReference>
<evidence type="ECO:0000256" key="3">
    <source>
        <dbReference type="ARBA" id="ARBA00022679"/>
    </source>
</evidence>
<dbReference type="OrthoDB" id="5334845at2759"/>
<dbReference type="EMBL" id="MKGL01000243">
    <property type="protein sequence ID" value="RNF02172.1"/>
    <property type="molecule type" value="Genomic_DNA"/>
</dbReference>
<gene>
    <name evidence="6" type="ORF">TraAM80_06560</name>
</gene>
<evidence type="ECO:0000313" key="7">
    <source>
        <dbReference type="Proteomes" id="UP000283634"/>
    </source>
</evidence>
<dbReference type="RefSeq" id="XP_029236756.1">
    <property type="nucleotide sequence ID" value="XM_029383402.1"/>
</dbReference>
<dbReference type="VEuPathDB" id="TriTrypDB:TRSC58_01215"/>
<reference evidence="6 7" key="1">
    <citation type="journal article" date="2018" name="BMC Genomics">
        <title>Genomic comparison of Trypanosoma conorhini and Trypanosoma rangeli to Trypanosoma cruzi strains of high and low virulence.</title>
        <authorList>
            <person name="Bradwell K.R."/>
            <person name="Koparde V.N."/>
            <person name="Matveyev A.V."/>
            <person name="Serrano M.G."/>
            <person name="Alves J.M."/>
            <person name="Parikh H."/>
            <person name="Huang B."/>
            <person name="Lee V."/>
            <person name="Espinosa-Alvarez O."/>
            <person name="Ortiz P.A."/>
            <person name="Costa-Martins A.G."/>
            <person name="Teixeira M.M."/>
            <person name="Buck G.A."/>
        </authorList>
    </citation>
    <scope>NUCLEOTIDE SEQUENCE [LARGE SCALE GENOMIC DNA]</scope>
    <source>
        <strain evidence="6 7">AM80</strain>
    </source>
</reference>
<dbReference type="SMART" id="SM00825">
    <property type="entry name" value="PKS_KS"/>
    <property type="match status" value="1"/>
</dbReference>
<evidence type="ECO:0000256" key="2">
    <source>
        <dbReference type="ARBA" id="ARBA00013191"/>
    </source>
</evidence>
<dbReference type="InterPro" id="IPR016039">
    <property type="entry name" value="Thiolase-like"/>
</dbReference>
<evidence type="ECO:0000313" key="6">
    <source>
        <dbReference type="EMBL" id="RNF02172.1"/>
    </source>
</evidence>
<evidence type="ECO:0000259" key="5">
    <source>
        <dbReference type="PROSITE" id="PS52004"/>
    </source>
</evidence>
<keyword evidence="3 4" id="KW-0808">Transferase</keyword>
<dbReference type="AlphaFoldDB" id="A0A3R7KVG4"/>
<comment type="caution">
    <text evidence="6">The sequence shown here is derived from an EMBL/GenBank/DDBJ whole genome shotgun (WGS) entry which is preliminary data.</text>
</comment>
<dbReference type="Pfam" id="PF00109">
    <property type="entry name" value="ketoacyl-synt"/>
    <property type="match status" value="1"/>
</dbReference>
<dbReference type="Gene3D" id="3.40.47.10">
    <property type="match status" value="1"/>
</dbReference>
<dbReference type="PROSITE" id="PS52004">
    <property type="entry name" value="KS3_2"/>
    <property type="match status" value="1"/>
</dbReference>
<dbReference type="InterPro" id="IPR014031">
    <property type="entry name" value="Ketoacyl_synth_C"/>
</dbReference>
<dbReference type="InterPro" id="IPR014030">
    <property type="entry name" value="Ketoacyl_synth_N"/>
</dbReference>
<dbReference type="InterPro" id="IPR020841">
    <property type="entry name" value="PKS_Beta-ketoAc_synthase_dom"/>
</dbReference>
<protein>
    <recommendedName>
        <fullName evidence="2">beta-ketoacyl-[acyl-carrier-protein] synthase I</fullName>
        <ecNumber evidence="2">2.3.1.41</ecNumber>
    </recommendedName>
</protein>